<dbReference type="Gene3D" id="1.10.10.10">
    <property type="entry name" value="Winged helix-like DNA-binding domain superfamily/Winged helix DNA-binding domain"/>
    <property type="match status" value="1"/>
</dbReference>
<evidence type="ECO:0000256" key="1">
    <source>
        <dbReference type="ARBA" id="ARBA00022553"/>
    </source>
</evidence>
<dbReference type="SMART" id="SM00862">
    <property type="entry name" value="Trans_reg_C"/>
    <property type="match status" value="1"/>
</dbReference>
<dbReference type="Gene3D" id="3.40.50.2300">
    <property type="match status" value="1"/>
</dbReference>
<dbReference type="PANTHER" id="PTHR48111:SF22">
    <property type="entry name" value="REGULATOR OF RPOS"/>
    <property type="match status" value="1"/>
</dbReference>
<dbReference type="Proteomes" id="UP000182761">
    <property type="component" value="Unassembled WGS sequence"/>
</dbReference>
<protein>
    <submittedName>
        <fullName evidence="10">DNA-binding response regulator, OmpR family, contains REC and winged-helix (WHTH) domain</fullName>
    </submittedName>
</protein>
<dbReference type="PANTHER" id="PTHR48111">
    <property type="entry name" value="REGULATOR OF RPOS"/>
    <property type="match status" value="1"/>
</dbReference>
<dbReference type="InterPro" id="IPR039420">
    <property type="entry name" value="WalR-like"/>
</dbReference>
<keyword evidence="1 6" id="KW-0597">Phosphoprotein</keyword>
<dbReference type="CDD" id="cd19935">
    <property type="entry name" value="REC_OmpR_CusR-like"/>
    <property type="match status" value="1"/>
</dbReference>
<dbReference type="Pfam" id="PF00486">
    <property type="entry name" value="Trans_reg_C"/>
    <property type="match status" value="1"/>
</dbReference>
<dbReference type="SMART" id="SM00448">
    <property type="entry name" value="REC"/>
    <property type="match status" value="1"/>
</dbReference>
<dbReference type="FunFam" id="1.10.10.10:FF:000005">
    <property type="entry name" value="Two-component system response regulator"/>
    <property type="match status" value="1"/>
</dbReference>
<evidence type="ECO:0000313" key="11">
    <source>
        <dbReference type="Proteomes" id="UP000182761"/>
    </source>
</evidence>
<keyword evidence="11" id="KW-1185">Reference proteome</keyword>
<dbReference type="InterPro" id="IPR001789">
    <property type="entry name" value="Sig_transdc_resp-reg_receiver"/>
</dbReference>
<dbReference type="PROSITE" id="PS50110">
    <property type="entry name" value="RESPONSE_REGULATORY"/>
    <property type="match status" value="1"/>
</dbReference>
<proteinExistence type="predicted"/>
<feature type="DNA-binding region" description="OmpR/PhoB-type" evidence="7">
    <location>
        <begin position="125"/>
        <end position="223"/>
    </location>
</feature>
<dbReference type="OrthoDB" id="9790442at2"/>
<dbReference type="SUPFAM" id="SSF52172">
    <property type="entry name" value="CheY-like"/>
    <property type="match status" value="1"/>
</dbReference>
<dbReference type="AlphaFoldDB" id="A0A0X3AMC9"/>
<dbReference type="InterPro" id="IPR011006">
    <property type="entry name" value="CheY-like_superfamily"/>
</dbReference>
<feature type="modified residue" description="4-aspartylphosphate" evidence="6">
    <location>
        <position position="51"/>
    </location>
</feature>
<evidence type="ECO:0000256" key="5">
    <source>
        <dbReference type="ARBA" id="ARBA00023163"/>
    </source>
</evidence>
<evidence type="ECO:0000256" key="4">
    <source>
        <dbReference type="ARBA" id="ARBA00023125"/>
    </source>
</evidence>
<evidence type="ECO:0000259" key="9">
    <source>
        <dbReference type="PROSITE" id="PS51755"/>
    </source>
</evidence>
<organism evidence="10 11">
    <name type="scientific">Apibacter mensalis</name>
    <dbReference type="NCBI Taxonomy" id="1586267"/>
    <lineage>
        <taxon>Bacteria</taxon>
        <taxon>Pseudomonadati</taxon>
        <taxon>Bacteroidota</taxon>
        <taxon>Flavobacteriia</taxon>
        <taxon>Flavobacteriales</taxon>
        <taxon>Weeksellaceae</taxon>
        <taxon>Apibacter</taxon>
    </lineage>
</organism>
<dbReference type="EMBL" id="FCOR01000001">
    <property type="protein sequence ID" value="CVK15195.1"/>
    <property type="molecule type" value="Genomic_DNA"/>
</dbReference>
<sequence length="225" mass="25947">MNILLVEDDLRVSELIKKGLNEQGFNVTLAYDGLSAKNVFRNNEFDLLITDIILPKISGIDLCKIIRTLKPEFPIIILTALGTTDDKIEGFEAGADDYLVKPFEMRELIARIKAILKRVSKNKSGYILKFCDLEMNLQTKIVKRSDQELNLTLKEFKLLEFLLKNQGRVISRTEIAQKVWNTHFDTGTNFIDVYINYLRKKVDKEFENKLIHTRSGMGFILKSDK</sequence>
<dbReference type="GO" id="GO:0006355">
    <property type="term" value="P:regulation of DNA-templated transcription"/>
    <property type="evidence" value="ECO:0007669"/>
    <property type="project" value="InterPro"/>
</dbReference>
<evidence type="ECO:0000256" key="7">
    <source>
        <dbReference type="PROSITE-ProRule" id="PRU01091"/>
    </source>
</evidence>
<dbReference type="STRING" id="1586267.GCA_001418685_00006"/>
<dbReference type="CDD" id="cd00383">
    <property type="entry name" value="trans_reg_C"/>
    <property type="match status" value="1"/>
</dbReference>
<gene>
    <name evidence="10" type="ORF">Ga0061079_1016</name>
</gene>
<dbReference type="RefSeq" id="WP_055424439.1">
    <property type="nucleotide sequence ID" value="NZ_FCOR01000001.1"/>
</dbReference>
<dbReference type="GO" id="GO:0005829">
    <property type="term" value="C:cytosol"/>
    <property type="evidence" value="ECO:0007669"/>
    <property type="project" value="TreeGrafter"/>
</dbReference>
<evidence type="ECO:0000256" key="3">
    <source>
        <dbReference type="ARBA" id="ARBA00023015"/>
    </source>
</evidence>
<keyword evidence="3" id="KW-0805">Transcription regulation</keyword>
<keyword evidence="5" id="KW-0804">Transcription</keyword>
<evidence type="ECO:0000259" key="8">
    <source>
        <dbReference type="PROSITE" id="PS50110"/>
    </source>
</evidence>
<dbReference type="GO" id="GO:0000156">
    <property type="term" value="F:phosphorelay response regulator activity"/>
    <property type="evidence" value="ECO:0007669"/>
    <property type="project" value="TreeGrafter"/>
</dbReference>
<dbReference type="Pfam" id="PF00072">
    <property type="entry name" value="Response_reg"/>
    <property type="match status" value="1"/>
</dbReference>
<dbReference type="GO" id="GO:0032993">
    <property type="term" value="C:protein-DNA complex"/>
    <property type="evidence" value="ECO:0007669"/>
    <property type="project" value="TreeGrafter"/>
</dbReference>
<name>A0A0X3AMC9_9FLAO</name>
<dbReference type="GO" id="GO:0000976">
    <property type="term" value="F:transcription cis-regulatory region binding"/>
    <property type="evidence" value="ECO:0007669"/>
    <property type="project" value="TreeGrafter"/>
</dbReference>
<evidence type="ECO:0000313" key="10">
    <source>
        <dbReference type="EMBL" id="CVK15195.1"/>
    </source>
</evidence>
<keyword evidence="4 7" id="KW-0238">DNA-binding</keyword>
<reference evidence="10 11" key="1">
    <citation type="submission" date="2016-01" db="EMBL/GenBank/DDBJ databases">
        <authorList>
            <person name="McClelland M."/>
            <person name="Jain A."/>
            <person name="Saraogi P."/>
            <person name="Mendelson R."/>
            <person name="Westerman R."/>
            <person name="SanMiguel P."/>
            <person name="Csonka L."/>
        </authorList>
    </citation>
    <scope>NUCLEOTIDE SEQUENCE [LARGE SCALE GENOMIC DNA]</scope>
    <source>
        <strain evidence="10 11">R-53146</strain>
    </source>
</reference>
<evidence type="ECO:0000256" key="2">
    <source>
        <dbReference type="ARBA" id="ARBA00023012"/>
    </source>
</evidence>
<keyword evidence="2" id="KW-0902">Two-component regulatory system</keyword>
<dbReference type="Gene3D" id="6.10.250.690">
    <property type="match status" value="1"/>
</dbReference>
<accession>A0A0X3AMC9</accession>
<evidence type="ECO:0000256" key="6">
    <source>
        <dbReference type="PROSITE-ProRule" id="PRU00169"/>
    </source>
</evidence>
<feature type="domain" description="OmpR/PhoB-type" evidence="9">
    <location>
        <begin position="125"/>
        <end position="223"/>
    </location>
</feature>
<feature type="domain" description="Response regulatory" evidence="8">
    <location>
        <begin position="2"/>
        <end position="116"/>
    </location>
</feature>
<dbReference type="PROSITE" id="PS51755">
    <property type="entry name" value="OMPR_PHOB"/>
    <property type="match status" value="1"/>
</dbReference>
<dbReference type="InterPro" id="IPR001867">
    <property type="entry name" value="OmpR/PhoB-type_DNA-bd"/>
</dbReference>
<dbReference type="InterPro" id="IPR036388">
    <property type="entry name" value="WH-like_DNA-bd_sf"/>
</dbReference>